<dbReference type="PANTHER" id="PTHR44144">
    <property type="entry name" value="DNAJ HOMOLOG SUBFAMILY C MEMBER 9"/>
    <property type="match status" value="1"/>
</dbReference>
<dbReference type="InterPro" id="IPR001623">
    <property type="entry name" value="DnaJ_domain"/>
</dbReference>
<accession>A0ABD3Y1E6</accession>
<dbReference type="PANTHER" id="PTHR44144:SF1">
    <property type="entry name" value="DNAJ HOMOLOG SUBFAMILY C MEMBER 9"/>
    <property type="match status" value="1"/>
</dbReference>
<dbReference type="PRINTS" id="PR00625">
    <property type="entry name" value="JDOMAIN"/>
</dbReference>
<dbReference type="SMART" id="SM00271">
    <property type="entry name" value="DnaJ"/>
    <property type="match status" value="1"/>
</dbReference>
<protein>
    <recommendedName>
        <fullName evidence="2">J domain-containing protein</fullName>
    </recommendedName>
</protein>
<comment type="caution">
    <text evidence="3">The sequence shown here is derived from an EMBL/GenBank/DDBJ whole genome shotgun (WGS) entry which is preliminary data.</text>
</comment>
<dbReference type="SUPFAM" id="SSF46565">
    <property type="entry name" value="Chaperone J-domain"/>
    <property type="match status" value="1"/>
</dbReference>
<dbReference type="InterPro" id="IPR052594">
    <property type="entry name" value="J_domain-containing_protein"/>
</dbReference>
<dbReference type="Proteomes" id="UP001634394">
    <property type="component" value="Unassembled WGS sequence"/>
</dbReference>
<dbReference type="InterPro" id="IPR036869">
    <property type="entry name" value="J_dom_sf"/>
</dbReference>
<evidence type="ECO:0000259" key="2">
    <source>
        <dbReference type="PROSITE" id="PS50076"/>
    </source>
</evidence>
<dbReference type="Gene3D" id="1.10.287.110">
    <property type="entry name" value="DnaJ domain"/>
    <property type="match status" value="1"/>
</dbReference>
<dbReference type="Pfam" id="PF00226">
    <property type="entry name" value="DnaJ"/>
    <property type="match status" value="1"/>
</dbReference>
<dbReference type="InterPro" id="IPR056453">
    <property type="entry name" value="HTH_DNAJC9"/>
</dbReference>
<dbReference type="InterPro" id="IPR018253">
    <property type="entry name" value="DnaJ_domain_CS"/>
</dbReference>
<organism evidence="3 4">
    <name type="scientific">Sinanodonta woodiana</name>
    <name type="common">Chinese pond mussel</name>
    <name type="synonym">Anodonta woodiana</name>
    <dbReference type="NCBI Taxonomy" id="1069815"/>
    <lineage>
        <taxon>Eukaryota</taxon>
        <taxon>Metazoa</taxon>
        <taxon>Spiralia</taxon>
        <taxon>Lophotrochozoa</taxon>
        <taxon>Mollusca</taxon>
        <taxon>Bivalvia</taxon>
        <taxon>Autobranchia</taxon>
        <taxon>Heteroconchia</taxon>
        <taxon>Palaeoheterodonta</taxon>
        <taxon>Unionida</taxon>
        <taxon>Unionoidea</taxon>
        <taxon>Unionidae</taxon>
        <taxon>Unioninae</taxon>
        <taxon>Sinanodonta</taxon>
    </lineage>
</organism>
<sequence length="260" mass="29997">MSSLFESCRELFETDNLYAVLKIKKTATDNEVKKAYHKLSLKVHPDRVEASEKGIATQKFQTLGKVYSILSDSETRKVYDETGEVDEENDVPQDRDWTAYWRLLFRKVSVEDIKEFEKTFKGSEEELEDLKTAYLSFKGDMALILDNIMCSTIDDEPRFKKIIKDWIKKKEVPNFSKFSHESKSKAEKRKREAEVEAVEAEQLKKELGIGANDSLKQLIQKRQQSRATEADAFFAALEKKYAEPKSNKKTKASAAKQSKK</sequence>
<dbReference type="AlphaFoldDB" id="A0ABD3Y1E6"/>
<proteinExistence type="predicted"/>
<dbReference type="PROSITE" id="PS00636">
    <property type="entry name" value="DNAJ_1"/>
    <property type="match status" value="1"/>
</dbReference>
<reference evidence="3 4" key="1">
    <citation type="submission" date="2024-11" db="EMBL/GenBank/DDBJ databases">
        <title>Chromosome-level genome assembly of the freshwater bivalve Anodonta woodiana.</title>
        <authorList>
            <person name="Chen X."/>
        </authorList>
    </citation>
    <scope>NUCLEOTIDE SEQUENCE [LARGE SCALE GENOMIC DNA]</scope>
    <source>
        <strain evidence="3">MN2024</strain>
        <tissue evidence="3">Gills</tissue>
    </source>
</reference>
<dbReference type="PROSITE" id="PS50076">
    <property type="entry name" value="DNAJ_2"/>
    <property type="match status" value="1"/>
</dbReference>
<name>A0ABD3Y1E6_SINWO</name>
<feature type="domain" description="J" evidence="2">
    <location>
        <begin position="16"/>
        <end position="83"/>
    </location>
</feature>
<evidence type="ECO:0000256" key="1">
    <source>
        <dbReference type="ARBA" id="ARBA00022553"/>
    </source>
</evidence>
<dbReference type="CDD" id="cd06257">
    <property type="entry name" value="DnaJ"/>
    <property type="match status" value="1"/>
</dbReference>
<dbReference type="Pfam" id="PF23302">
    <property type="entry name" value="HTH_DNAJC9"/>
    <property type="match status" value="1"/>
</dbReference>
<dbReference type="EMBL" id="JBJQND010000001">
    <property type="protein sequence ID" value="KAL3891731.1"/>
    <property type="molecule type" value="Genomic_DNA"/>
</dbReference>
<gene>
    <name evidence="3" type="ORF">ACJMK2_003980</name>
</gene>
<keyword evidence="1" id="KW-0597">Phosphoprotein</keyword>
<dbReference type="FunFam" id="1.10.287.110:FF:000035">
    <property type="entry name" value="DnaJ homolog subfamily C member 9"/>
    <property type="match status" value="1"/>
</dbReference>
<keyword evidence="4" id="KW-1185">Reference proteome</keyword>
<evidence type="ECO:0000313" key="3">
    <source>
        <dbReference type="EMBL" id="KAL3891731.1"/>
    </source>
</evidence>
<evidence type="ECO:0000313" key="4">
    <source>
        <dbReference type="Proteomes" id="UP001634394"/>
    </source>
</evidence>